<reference evidence="3 4" key="1">
    <citation type="submission" date="2019-05" db="EMBL/GenBank/DDBJ databases">
        <title>Nakamurella sp. N5BH11, whole genome shotgun sequence.</title>
        <authorList>
            <person name="Tuo L."/>
        </authorList>
    </citation>
    <scope>NUCLEOTIDE SEQUENCE [LARGE SCALE GENOMIC DNA]</scope>
    <source>
        <strain evidence="3 4">N5BH11</strain>
    </source>
</reference>
<dbReference type="OrthoDB" id="5124967at2"/>
<dbReference type="Proteomes" id="UP000306985">
    <property type="component" value="Unassembled WGS sequence"/>
</dbReference>
<feature type="transmembrane region" description="Helical" evidence="2">
    <location>
        <begin position="398"/>
        <end position="418"/>
    </location>
</feature>
<organism evidence="3 4">
    <name type="scientific">Nakamurella flava</name>
    <dbReference type="NCBI Taxonomy" id="2576308"/>
    <lineage>
        <taxon>Bacteria</taxon>
        <taxon>Bacillati</taxon>
        <taxon>Actinomycetota</taxon>
        <taxon>Actinomycetes</taxon>
        <taxon>Nakamurellales</taxon>
        <taxon>Nakamurellaceae</taxon>
        <taxon>Nakamurella</taxon>
    </lineage>
</organism>
<feature type="region of interest" description="Disordered" evidence="1">
    <location>
        <begin position="1"/>
        <end position="20"/>
    </location>
</feature>
<sequence length="570" mass="61086">MTTPDADPSGPGPIDPVSGRALPRVIPAAAPPAQRAPRPDRLGRDLLLAALPVVVLGLLVRLWIGHTPLVIANSDEALVGLQAREVLHGTFRLMVAGNDYGSTTESYLLAPLLLIGSGTWPLRLLAGILWFAVALAVVRLARPIVGPVPALIAGLLTFTFSSAVVILSSRPYFGYPTGVLAEVVALIAAGAAMAVPVARRRSRPRPNAADADDAADADPVASEQLEPPARRLWPIALVAGLAAGFAIWSHPMFGLMALIGLLPPTVRHWRRWGQWWLTVAVGGVAGVSPWLIYITQKGRPQAAYSASESTYPERIGRYLSELLPRMFGAETFDGDWVRPAPAAVAVSAVLIVAVFAGLVLLVVRRGAVAWPVALVGVAGIPALALFPQTVYVNDARYALPLLPAVVLGLVFWSTLLPGYRPADLAGPAAPGRPRRPRWPVVVVPVIWILLTCVPVTVQQTGWTWGDPDANAKATADLLVDNGVRFVRGDYWTTYLLDYYADGALQVRPDFTMRLADEAAAVDRASRDEPYKVALVYEQGDPPKLVLPAADYQLLRVGTYDVYLPQVSTGR</sequence>
<name>A0A4U6QN77_9ACTN</name>
<feature type="transmembrane region" description="Helical" evidence="2">
    <location>
        <begin position="438"/>
        <end position="457"/>
    </location>
</feature>
<feature type="transmembrane region" description="Helical" evidence="2">
    <location>
        <begin position="232"/>
        <end position="262"/>
    </location>
</feature>
<feature type="transmembrane region" description="Helical" evidence="2">
    <location>
        <begin position="148"/>
        <end position="167"/>
    </location>
</feature>
<accession>A0A4U6QN77</accession>
<evidence type="ECO:0000256" key="2">
    <source>
        <dbReference type="SAM" id="Phobius"/>
    </source>
</evidence>
<evidence type="ECO:0008006" key="5">
    <source>
        <dbReference type="Google" id="ProtNLM"/>
    </source>
</evidence>
<keyword evidence="2" id="KW-1133">Transmembrane helix</keyword>
<feature type="transmembrane region" description="Helical" evidence="2">
    <location>
        <begin position="173"/>
        <end position="195"/>
    </location>
</feature>
<evidence type="ECO:0000313" key="4">
    <source>
        <dbReference type="Proteomes" id="UP000306985"/>
    </source>
</evidence>
<feature type="transmembrane region" description="Helical" evidence="2">
    <location>
        <begin position="120"/>
        <end position="141"/>
    </location>
</feature>
<keyword evidence="2" id="KW-0472">Membrane</keyword>
<keyword evidence="4" id="KW-1185">Reference proteome</keyword>
<feature type="transmembrane region" description="Helical" evidence="2">
    <location>
        <begin position="46"/>
        <end position="64"/>
    </location>
</feature>
<dbReference type="EMBL" id="SZZH01000001">
    <property type="protein sequence ID" value="TKV61502.1"/>
    <property type="molecule type" value="Genomic_DNA"/>
</dbReference>
<feature type="transmembrane region" description="Helical" evidence="2">
    <location>
        <begin position="368"/>
        <end position="386"/>
    </location>
</feature>
<dbReference type="AlphaFoldDB" id="A0A4U6QN77"/>
<comment type="caution">
    <text evidence="3">The sequence shown here is derived from an EMBL/GenBank/DDBJ whole genome shotgun (WGS) entry which is preliminary data.</text>
</comment>
<gene>
    <name evidence="3" type="ORF">FDO65_08005</name>
</gene>
<dbReference type="RefSeq" id="WP_137448807.1">
    <property type="nucleotide sequence ID" value="NZ_SZZH01000001.1"/>
</dbReference>
<feature type="transmembrane region" description="Helical" evidence="2">
    <location>
        <begin position="342"/>
        <end position="362"/>
    </location>
</feature>
<keyword evidence="2" id="KW-0812">Transmembrane</keyword>
<feature type="transmembrane region" description="Helical" evidence="2">
    <location>
        <begin position="274"/>
        <end position="294"/>
    </location>
</feature>
<protein>
    <recommendedName>
        <fullName evidence="5">Glycosyltransferase family 39 protein</fullName>
    </recommendedName>
</protein>
<proteinExistence type="predicted"/>
<evidence type="ECO:0000313" key="3">
    <source>
        <dbReference type="EMBL" id="TKV61502.1"/>
    </source>
</evidence>
<evidence type="ECO:0000256" key="1">
    <source>
        <dbReference type="SAM" id="MobiDB-lite"/>
    </source>
</evidence>